<evidence type="ECO:0000259" key="2">
    <source>
        <dbReference type="Pfam" id="PF00535"/>
    </source>
</evidence>
<dbReference type="Gene3D" id="3.40.50.150">
    <property type="entry name" value="Vaccinia Virus protein VP39"/>
    <property type="match status" value="1"/>
</dbReference>
<feature type="domain" description="Glycosyltransferase 2-like" evidence="2">
    <location>
        <begin position="972"/>
        <end position="1152"/>
    </location>
</feature>
<evidence type="ECO:0000256" key="1">
    <source>
        <dbReference type="SAM" id="MobiDB-lite"/>
    </source>
</evidence>
<dbReference type="RefSeq" id="WP_284102713.1">
    <property type="nucleotide sequence ID" value="NZ_JARRAF010000037.1"/>
</dbReference>
<dbReference type="CDD" id="cd04186">
    <property type="entry name" value="GT_2_like_c"/>
    <property type="match status" value="1"/>
</dbReference>
<dbReference type="Gene3D" id="3.40.50.2000">
    <property type="entry name" value="Glycogen Phosphorylase B"/>
    <property type="match status" value="1"/>
</dbReference>
<dbReference type="CDD" id="cd02440">
    <property type="entry name" value="AdoMet_MTases"/>
    <property type="match status" value="1"/>
</dbReference>
<dbReference type="SUPFAM" id="SSF53335">
    <property type="entry name" value="S-adenosyl-L-methionine-dependent methyltransferases"/>
    <property type="match status" value="1"/>
</dbReference>
<dbReference type="InterPro" id="IPR029044">
    <property type="entry name" value="Nucleotide-diphossugar_trans"/>
</dbReference>
<feature type="region of interest" description="Disordered" evidence="1">
    <location>
        <begin position="672"/>
        <end position="691"/>
    </location>
</feature>
<reference evidence="3" key="1">
    <citation type="submission" date="2023-03" db="EMBL/GenBank/DDBJ databases">
        <title>Chitinimonas shenzhenensis gen. nov., sp. nov., a novel member of family Burkholderiaceae isolated from activated sludge collected in Shen Zhen, China.</title>
        <authorList>
            <person name="Wang X."/>
        </authorList>
    </citation>
    <scope>NUCLEOTIDE SEQUENCE</scope>
    <source>
        <strain evidence="3">DQS-5</strain>
    </source>
</reference>
<dbReference type="PANTHER" id="PTHR43179">
    <property type="entry name" value="RHAMNOSYLTRANSFERASE WBBL"/>
    <property type="match status" value="1"/>
</dbReference>
<evidence type="ECO:0000313" key="4">
    <source>
        <dbReference type="Proteomes" id="UP001172778"/>
    </source>
</evidence>
<dbReference type="Pfam" id="PF00535">
    <property type="entry name" value="Glycos_transf_2"/>
    <property type="match status" value="1"/>
</dbReference>
<accession>A0ABT7E263</accession>
<dbReference type="SUPFAM" id="SSF53448">
    <property type="entry name" value="Nucleotide-diphospho-sugar transferases"/>
    <property type="match status" value="2"/>
</dbReference>
<dbReference type="PANTHER" id="PTHR43179:SF7">
    <property type="entry name" value="RHAMNOSYLTRANSFERASE WBBL"/>
    <property type="match status" value="1"/>
</dbReference>
<dbReference type="SUPFAM" id="SSF53756">
    <property type="entry name" value="UDP-Glycosyltransferase/glycogen phosphorylase"/>
    <property type="match status" value="2"/>
</dbReference>
<comment type="caution">
    <text evidence="3">The sequence shown here is derived from an EMBL/GenBank/DDBJ whole genome shotgun (WGS) entry which is preliminary data.</text>
</comment>
<dbReference type="GO" id="GO:0016757">
    <property type="term" value="F:glycosyltransferase activity"/>
    <property type="evidence" value="ECO:0007669"/>
    <property type="project" value="UniProtKB-KW"/>
</dbReference>
<keyword evidence="3" id="KW-0328">Glycosyltransferase</keyword>
<organism evidence="3 4">
    <name type="scientific">Parachitinimonas caeni</name>
    <dbReference type="NCBI Taxonomy" id="3031301"/>
    <lineage>
        <taxon>Bacteria</taxon>
        <taxon>Pseudomonadati</taxon>
        <taxon>Pseudomonadota</taxon>
        <taxon>Betaproteobacteria</taxon>
        <taxon>Neisseriales</taxon>
        <taxon>Chitinibacteraceae</taxon>
        <taxon>Parachitinimonas</taxon>
    </lineage>
</organism>
<evidence type="ECO:0000313" key="3">
    <source>
        <dbReference type="EMBL" id="MDK2126394.1"/>
    </source>
</evidence>
<dbReference type="InterPro" id="IPR029063">
    <property type="entry name" value="SAM-dependent_MTases_sf"/>
</dbReference>
<protein>
    <submittedName>
        <fullName evidence="3">Glycosyltransferase</fullName>
        <ecNumber evidence="3">2.4.-.-</ecNumber>
    </submittedName>
</protein>
<dbReference type="Pfam" id="PF13489">
    <property type="entry name" value="Methyltransf_23"/>
    <property type="match status" value="1"/>
</dbReference>
<proteinExistence type="predicted"/>
<keyword evidence="4" id="KW-1185">Reference proteome</keyword>
<dbReference type="Proteomes" id="UP001172778">
    <property type="component" value="Unassembled WGS sequence"/>
</dbReference>
<dbReference type="Gene3D" id="3.90.550.10">
    <property type="entry name" value="Spore Coat Polysaccharide Biosynthesis Protein SpsA, Chain A"/>
    <property type="match status" value="2"/>
</dbReference>
<gene>
    <name evidence="3" type="ORF">PZA18_20350</name>
</gene>
<dbReference type="EMBL" id="JARRAF010000037">
    <property type="protein sequence ID" value="MDK2126394.1"/>
    <property type="molecule type" value="Genomic_DNA"/>
</dbReference>
<dbReference type="InterPro" id="IPR001173">
    <property type="entry name" value="Glyco_trans_2-like"/>
</dbReference>
<keyword evidence="3" id="KW-0808">Transferase</keyword>
<sequence>MKPAAIVSLLWEKNLGVLEAFARRHPEVHILILSRGLSAAACQRLVAGGVKLVALDGLLDEAAQQRAAEAVMAGLQRMQQNAAAIGEHATHFSLDGSTFCRVIGELAEKTWPAVAAILEALALARQAYDLRLVAVNEDYTELSKAVVLWAGANRVPSLHLAHALALADPYTVHRQLNADLIALIGERGGEGYLDAGFARERLRVTGNPAWDHYPALRRERVLLRRQLAEQYGFDGTLPLLVFGTTWAANFSALVDGHAFASTLRTFLSSVAQLQQQGVRFTAVVKDRPSNQSYGANEFERVLEGCGVDRRGVRYASDTPDRWLVAADAVVSVDSNLTVEAMSAGVPAINLMNDSGLRMGPSFGAYSGVIEVAADELAAAMGRVLTDKAFAKAVVDAASRQLPYFNAGHDGRATERVAALMSELAAVSQHRFVWQSHLEFSDTDIGHYHDTARVELIALLQEEPTLVVEIGCGTGATGAEIKRRYPQAVVYGIEANRQAAELAASRIDRVLCGRFEDFDLAREGLSEGTVDLVIVADVLEHMYNPWRVLVELRRYLKPGGKVLASIPNTRNLTIIDSLSKGNWRYEAEGLLDVTHIRFFTKAEVERFFAETGYRITEMRHRPDGRLYNFYQQNQGKPNLQIKLDRMTLNDVTQDELVELCTLQFLTLAEPLPAEELPQTAPQPTGTSQNAREADPYRQWLNLHQLDMNRARLFDQRMASWPVAPHVHVLVRCASQEDAPLVRTIGSLATQLYHNVTLTVLADFAPPRGVPLGERISWQHVESAQGTARLSELACESTADWIAVVDAGDEVLPHTFLQLLESALENPGWHLLYSDEDRVTGDKQYGFPLFKPDFNLDYLRSLPYIGGLVLVRQGLLRELGGFDPQAGLGWHYDFVLRCFEHCGAPAIGHVAEVLYHKGGHGAEDLAQVADLRADQIAAVERHLHRLGVMAEVGPAYFPLGWRVRYWHPQKPLVSIIIPTRDQLDFLRRCIETLLEKTAYPHYEIIVVDNDSRTPEAQHYLSVLAASGEDRLKVLRYPHPFNYSAMNNLAAQTARGDYLLLLNNDTAILQPEWLDMLMEHAQRPEVGITGARLLFPDGTIQHAGVVLGMLGPAEHPGLGASHQEPGYLGRLHLDQDFSAVTGACLLVRRSVYEEVGGLDETAFEVSYNDIDLCLKVRQLGYLVVWTPYATLMHEGSASQKNRKVEVLTQETKQKRFRDEQVRLYRKWLPQIARDPAHNPNLTLRARAWEYETRPPLMWRPASWRPLPVVLAHPADAMGCGHYRIIHPLHHLNEALKIEGYASFELFQTAEAARLKPDTLLVQRQITAPQIEVLRNHRDCLNTFIVYELDDYLPNLPLKSAHRKDMPKDVIRSLRRGLDLCDRFVVSTEALAEAFSDYHRNTVVVHNSLPPKLWGQLQGQRRTSARPRVGWAGGASHTGDLELIADIVKELAFEVDWVFMGMCPDKLKPYIREFHGGVPIEQYPAKLASLNLDLALAPLENNLFNRCKSNLRLLEYGACGFPVICTDIAPYQGDLPVTRVRNKHKDWIDAIRAHLADLDATARQGDALQAAVRERWLLQGDRLDAWVRAWLP</sequence>
<dbReference type="EC" id="2.4.-.-" evidence="3"/>
<name>A0ABT7E263_9NEIS</name>